<dbReference type="EMBL" id="QJKJ01002617">
    <property type="protein sequence ID" value="RDY02019.1"/>
    <property type="molecule type" value="Genomic_DNA"/>
</dbReference>
<reference evidence="2" key="1">
    <citation type="submission" date="2018-05" db="EMBL/GenBank/DDBJ databases">
        <title>Draft genome of Mucuna pruriens seed.</title>
        <authorList>
            <person name="Nnadi N.E."/>
            <person name="Vos R."/>
            <person name="Hasami M.H."/>
            <person name="Devisetty U.K."/>
            <person name="Aguiy J.C."/>
        </authorList>
    </citation>
    <scope>NUCLEOTIDE SEQUENCE [LARGE SCALE GENOMIC DNA]</scope>
    <source>
        <strain evidence="2">JCA_2017</strain>
    </source>
</reference>
<sequence length="163" mass="19053">MYLTSTRFDILFLVSLLSRFMHCASELHLKATKSVVRYIKGTINYEVKYCKVLFQYGFKCILLVFKEARANLGLKQDQSTKFFVHNQAVISISFNPMFHGKTKNFNMKLFYLKEVQENSDVSLIYCKTEDEVANMFTKSFSLSRFEFLREKLGVCSLQGKEEN</sequence>
<dbReference type="PANTHER" id="PTHR11439">
    <property type="entry name" value="GAG-POL-RELATED RETROTRANSPOSON"/>
    <property type="match status" value="1"/>
</dbReference>
<comment type="caution">
    <text evidence="2">The sequence shown here is derived from an EMBL/GenBank/DDBJ whole genome shotgun (WGS) entry which is preliminary data.</text>
</comment>
<keyword evidence="1" id="KW-0732">Signal</keyword>
<dbReference type="Proteomes" id="UP000257109">
    <property type="component" value="Unassembled WGS sequence"/>
</dbReference>
<name>A0A371HGW6_MUCPR</name>
<evidence type="ECO:0000256" key="1">
    <source>
        <dbReference type="SAM" id="SignalP"/>
    </source>
</evidence>
<feature type="signal peptide" evidence="1">
    <location>
        <begin position="1"/>
        <end position="25"/>
    </location>
</feature>
<protein>
    <submittedName>
        <fullName evidence="2">Copia protein</fullName>
    </submittedName>
</protein>
<dbReference type="STRING" id="157652.A0A371HGW6"/>
<dbReference type="OrthoDB" id="413760at2759"/>
<accession>A0A371HGW6</accession>
<dbReference type="CDD" id="cd09272">
    <property type="entry name" value="RNase_HI_RT_Ty1"/>
    <property type="match status" value="1"/>
</dbReference>
<gene>
    <name evidence="2" type="primary">GIP</name>
    <name evidence="2" type="ORF">CR513_14576</name>
</gene>
<evidence type="ECO:0000313" key="2">
    <source>
        <dbReference type="EMBL" id="RDY02019.1"/>
    </source>
</evidence>
<proteinExistence type="predicted"/>
<organism evidence="2 3">
    <name type="scientific">Mucuna pruriens</name>
    <name type="common">Velvet bean</name>
    <name type="synonym">Dolichos pruriens</name>
    <dbReference type="NCBI Taxonomy" id="157652"/>
    <lineage>
        <taxon>Eukaryota</taxon>
        <taxon>Viridiplantae</taxon>
        <taxon>Streptophyta</taxon>
        <taxon>Embryophyta</taxon>
        <taxon>Tracheophyta</taxon>
        <taxon>Spermatophyta</taxon>
        <taxon>Magnoliopsida</taxon>
        <taxon>eudicotyledons</taxon>
        <taxon>Gunneridae</taxon>
        <taxon>Pentapetalae</taxon>
        <taxon>rosids</taxon>
        <taxon>fabids</taxon>
        <taxon>Fabales</taxon>
        <taxon>Fabaceae</taxon>
        <taxon>Papilionoideae</taxon>
        <taxon>50 kb inversion clade</taxon>
        <taxon>NPAAA clade</taxon>
        <taxon>indigoferoid/millettioid clade</taxon>
        <taxon>Phaseoleae</taxon>
        <taxon>Mucuna</taxon>
    </lineage>
</organism>
<feature type="chain" id="PRO_5016927860" evidence="1">
    <location>
        <begin position="26"/>
        <end position="163"/>
    </location>
</feature>
<dbReference type="PANTHER" id="PTHR11439:SF503">
    <property type="entry name" value="CYSTEINE-RICH RLK (RECEPTOR-LIKE PROTEIN KINASE) 8"/>
    <property type="match status" value="1"/>
</dbReference>
<keyword evidence="3" id="KW-1185">Reference proteome</keyword>
<dbReference type="AlphaFoldDB" id="A0A371HGW6"/>
<feature type="non-terminal residue" evidence="2">
    <location>
        <position position="1"/>
    </location>
</feature>
<evidence type="ECO:0000313" key="3">
    <source>
        <dbReference type="Proteomes" id="UP000257109"/>
    </source>
</evidence>